<dbReference type="InterPro" id="IPR002508">
    <property type="entry name" value="MurNAc-LAA_cat"/>
</dbReference>
<dbReference type="SUPFAM" id="SSF53187">
    <property type="entry name" value="Zn-dependent exopeptidases"/>
    <property type="match status" value="1"/>
</dbReference>
<dbReference type="PANTHER" id="PTHR30404">
    <property type="entry name" value="N-ACETYLMURAMOYL-L-ALANINE AMIDASE"/>
    <property type="match status" value="1"/>
</dbReference>
<dbReference type="SMART" id="SM00646">
    <property type="entry name" value="Ami_3"/>
    <property type="match status" value="1"/>
</dbReference>
<evidence type="ECO:0000256" key="1">
    <source>
        <dbReference type="ARBA" id="ARBA00022801"/>
    </source>
</evidence>
<evidence type="ECO:0000259" key="3">
    <source>
        <dbReference type="SMART" id="SM00646"/>
    </source>
</evidence>
<feature type="domain" description="MurNAc-LAA" evidence="3">
    <location>
        <begin position="177"/>
        <end position="305"/>
    </location>
</feature>
<dbReference type="Gene3D" id="3.40.630.40">
    <property type="entry name" value="Zn-dependent exopeptidases"/>
    <property type="match status" value="1"/>
</dbReference>
<keyword evidence="5" id="KW-1185">Reference proteome</keyword>
<feature type="region of interest" description="Disordered" evidence="2">
    <location>
        <begin position="41"/>
        <end position="88"/>
    </location>
</feature>
<dbReference type="EMBL" id="JACYXC010000001">
    <property type="protein sequence ID" value="MBH5334582.1"/>
    <property type="molecule type" value="Genomic_DNA"/>
</dbReference>
<dbReference type="RefSeq" id="WP_197988258.1">
    <property type="nucleotide sequence ID" value="NZ_JACYXC010000001.1"/>
</dbReference>
<dbReference type="Pfam" id="PF01520">
    <property type="entry name" value="Amidase_3"/>
    <property type="match status" value="1"/>
</dbReference>
<name>A0ABS0NHA8_9ACTN</name>
<proteinExistence type="predicted"/>
<keyword evidence="1" id="KW-0378">Hydrolase</keyword>
<dbReference type="Proteomes" id="UP000807371">
    <property type="component" value="Unassembled WGS sequence"/>
</dbReference>
<sequence>MSNGSFPPTFRRPSGLLLAVAVLLVAGAAGWLAWSAFAGDGSGERGGRAPHASGEPAGGPGGESPDASPDPAGDRPGADPSGDAGDRSLRGKVVVIDPGHNPHNGEHAAKIARTVDVGTHKKECDTVGAATASGYSEAEYTLDVARRVRRLLEDRGAEVRLTQDGDRPYGPCVDERAEIGNRAHADAVVSVHADGSGTGNRGFHVIAPARVRAGKADTSAITGPSRTLADRLIDRFGRATGAAPANYLGGGSGLTVRDDLGGLNLSAVPKVFIECGNMRDSEDAALLTDARWRERAARGIADGVTDFLRD</sequence>
<protein>
    <submittedName>
        <fullName evidence="4">N-acetylmuramoyl-L-alanine amidase</fullName>
    </submittedName>
</protein>
<organism evidence="4 5">
    <name type="scientific">Streptomyces pactum</name>
    <dbReference type="NCBI Taxonomy" id="68249"/>
    <lineage>
        <taxon>Bacteria</taxon>
        <taxon>Bacillati</taxon>
        <taxon>Actinomycetota</taxon>
        <taxon>Actinomycetes</taxon>
        <taxon>Kitasatosporales</taxon>
        <taxon>Streptomycetaceae</taxon>
        <taxon>Streptomyces</taxon>
    </lineage>
</organism>
<evidence type="ECO:0000313" key="5">
    <source>
        <dbReference type="Proteomes" id="UP000807371"/>
    </source>
</evidence>
<reference evidence="4 5" key="1">
    <citation type="submission" date="2020-09" db="EMBL/GenBank/DDBJ databases">
        <title>Biosynthesis of the nuclear factor of activated T cells inhibitor NFAT-133 and its congeners in Streptomyces pactum.</title>
        <authorList>
            <person name="Zhou W."/>
            <person name="Posri P."/>
            <person name="Abugrain M.E."/>
            <person name="Weisberg A.J."/>
            <person name="Chang J.H."/>
            <person name="Mahmud T."/>
        </authorList>
    </citation>
    <scope>NUCLEOTIDE SEQUENCE [LARGE SCALE GENOMIC DNA]</scope>
    <source>
        <strain evidence="4 5">ATCC 27456</strain>
    </source>
</reference>
<dbReference type="PANTHER" id="PTHR30404:SF0">
    <property type="entry name" value="N-ACETYLMURAMOYL-L-ALANINE AMIDASE AMIC"/>
    <property type="match status" value="1"/>
</dbReference>
<dbReference type="CDD" id="cd02696">
    <property type="entry name" value="MurNAc-LAA"/>
    <property type="match status" value="1"/>
</dbReference>
<dbReference type="InterPro" id="IPR050695">
    <property type="entry name" value="N-acetylmuramoyl_amidase_3"/>
</dbReference>
<comment type="caution">
    <text evidence="4">The sequence shown here is derived from an EMBL/GenBank/DDBJ whole genome shotgun (WGS) entry which is preliminary data.</text>
</comment>
<evidence type="ECO:0000313" key="4">
    <source>
        <dbReference type="EMBL" id="MBH5334582.1"/>
    </source>
</evidence>
<accession>A0ABS0NHA8</accession>
<gene>
    <name evidence="4" type="ORF">IHE55_07110</name>
</gene>
<evidence type="ECO:0000256" key="2">
    <source>
        <dbReference type="SAM" id="MobiDB-lite"/>
    </source>
</evidence>